<reference evidence="3" key="2">
    <citation type="journal article" date="2017" name="Nat. Plants">
        <title>The Aegilops tauschii genome reveals multiple impacts of transposons.</title>
        <authorList>
            <person name="Zhao G."/>
            <person name="Zou C."/>
            <person name="Li K."/>
            <person name="Wang K."/>
            <person name="Li T."/>
            <person name="Gao L."/>
            <person name="Zhang X."/>
            <person name="Wang H."/>
            <person name="Yang Z."/>
            <person name="Liu X."/>
            <person name="Jiang W."/>
            <person name="Mao L."/>
            <person name="Kong X."/>
            <person name="Jiao Y."/>
            <person name="Jia J."/>
        </authorList>
    </citation>
    <scope>NUCLEOTIDE SEQUENCE [LARGE SCALE GENOMIC DNA]</scope>
    <source>
        <strain evidence="3">cv. AL8/78</strain>
    </source>
</reference>
<dbReference type="Proteomes" id="UP000015105">
    <property type="component" value="Chromosome 7D"/>
</dbReference>
<reference evidence="3" key="1">
    <citation type="journal article" date="2014" name="Science">
        <title>Ancient hybridizations among the ancestral genomes of bread wheat.</title>
        <authorList>
            <consortium name="International Wheat Genome Sequencing Consortium,"/>
            <person name="Marcussen T."/>
            <person name="Sandve S.R."/>
            <person name="Heier L."/>
            <person name="Spannagl M."/>
            <person name="Pfeifer M."/>
            <person name="Jakobsen K.S."/>
            <person name="Wulff B.B."/>
            <person name="Steuernagel B."/>
            <person name="Mayer K.F."/>
            <person name="Olsen O.A."/>
        </authorList>
    </citation>
    <scope>NUCLEOTIDE SEQUENCE [LARGE SCALE GENOMIC DNA]</scope>
    <source>
        <strain evidence="3">cv. AL8/78</strain>
    </source>
</reference>
<dbReference type="Pfam" id="PF20425">
    <property type="entry name" value="Neurobeachin"/>
    <property type="match status" value="1"/>
</dbReference>
<dbReference type="InterPro" id="IPR046852">
    <property type="entry name" value="Neurobeachin_a-sol"/>
</dbReference>
<dbReference type="EnsemblPlants" id="AET7Gv21124500.14">
    <property type="protein sequence ID" value="AET7Gv21124500.14"/>
    <property type="gene ID" value="AET7Gv21124500"/>
</dbReference>
<dbReference type="Gramene" id="AET7Gv21124500.14">
    <property type="protein sequence ID" value="AET7Gv21124500.14"/>
    <property type="gene ID" value="AET7Gv21124500"/>
</dbReference>
<keyword evidence="3" id="KW-1185">Reference proteome</keyword>
<evidence type="ECO:0000259" key="1">
    <source>
        <dbReference type="Pfam" id="PF20425"/>
    </source>
</evidence>
<dbReference type="AlphaFoldDB" id="A0A453SWI8"/>
<reference evidence="2" key="5">
    <citation type="journal article" date="2021" name="G3 (Bethesda)">
        <title>Aegilops tauschii genome assembly Aet v5.0 features greater sequence contiguity and improved annotation.</title>
        <authorList>
            <person name="Wang L."/>
            <person name="Zhu T."/>
            <person name="Rodriguez J.C."/>
            <person name="Deal K.R."/>
            <person name="Dubcovsky J."/>
            <person name="McGuire P.E."/>
            <person name="Lux T."/>
            <person name="Spannagl M."/>
            <person name="Mayer K.F.X."/>
            <person name="Baldrich P."/>
            <person name="Meyers B.C."/>
            <person name="Huo N."/>
            <person name="Gu Y.Q."/>
            <person name="Zhou H."/>
            <person name="Devos K.M."/>
            <person name="Bennetzen J.L."/>
            <person name="Unver T."/>
            <person name="Budak H."/>
            <person name="Gulick P.J."/>
            <person name="Galiba G."/>
            <person name="Kalapos B."/>
            <person name="Nelson D.R."/>
            <person name="Li P."/>
            <person name="You F.M."/>
            <person name="Luo M.C."/>
            <person name="Dvorak J."/>
        </authorList>
    </citation>
    <scope>NUCLEOTIDE SEQUENCE [LARGE SCALE GENOMIC DNA]</scope>
    <source>
        <strain evidence="2">cv. AL8/78</strain>
    </source>
</reference>
<reference evidence="2" key="4">
    <citation type="submission" date="2019-03" db="UniProtKB">
        <authorList>
            <consortium name="EnsemblPlants"/>
        </authorList>
    </citation>
    <scope>IDENTIFICATION</scope>
</reference>
<reference evidence="2" key="3">
    <citation type="journal article" date="2017" name="Nature">
        <title>Genome sequence of the progenitor of the wheat D genome Aegilops tauschii.</title>
        <authorList>
            <person name="Luo M.C."/>
            <person name="Gu Y.Q."/>
            <person name="Puiu D."/>
            <person name="Wang H."/>
            <person name="Twardziok S.O."/>
            <person name="Deal K.R."/>
            <person name="Huo N."/>
            <person name="Zhu T."/>
            <person name="Wang L."/>
            <person name="Wang Y."/>
            <person name="McGuire P.E."/>
            <person name="Liu S."/>
            <person name="Long H."/>
            <person name="Ramasamy R.K."/>
            <person name="Rodriguez J.C."/>
            <person name="Van S.L."/>
            <person name="Yuan L."/>
            <person name="Wang Z."/>
            <person name="Xia Z."/>
            <person name="Xiao L."/>
            <person name="Anderson O.D."/>
            <person name="Ouyang S."/>
            <person name="Liang Y."/>
            <person name="Zimin A.V."/>
            <person name="Pertea G."/>
            <person name="Qi P."/>
            <person name="Bennetzen J.L."/>
            <person name="Dai X."/>
            <person name="Dawson M.W."/>
            <person name="Muller H.G."/>
            <person name="Kugler K."/>
            <person name="Rivarola-Duarte L."/>
            <person name="Spannagl M."/>
            <person name="Mayer K.F.X."/>
            <person name="Lu F.H."/>
            <person name="Bevan M.W."/>
            <person name="Leroy P."/>
            <person name="Li P."/>
            <person name="You F.M."/>
            <person name="Sun Q."/>
            <person name="Liu Z."/>
            <person name="Lyons E."/>
            <person name="Wicker T."/>
            <person name="Salzberg S.L."/>
            <person name="Devos K.M."/>
            <person name="Dvorak J."/>
        </authorList>
    </citation>
    <scope>NUCLEOTIDE SEQUENCE [LARGE SCALE GENOMIC DNA]</scope>
    <source>
        <strain evidence="2">cv. AL8/78</strain>
    </source>
</reference>
<organism evidence="2 3">
    <name type="scientific">Aegilops tauschii subsp. strangulata</name>
    <name type="common">Goatgrass</name>
    <dbReference type="NCBI Taxonomy" id="200361"/>
    <lineage>
        <taxon>Eukaryota</taxon>
        <taxon>Viridiplantae</taxon>
        <taxon>Streptophyta</taxon>
        <taxon>Embryophyta</taxon>
        <taxon>Tracheophyta</taxon>
        <taxon>Spermatophyta</taxon>
        <taxon>Magnoliopsida</taxon>
        <taxon>Liliopsida</taxon>
        <taxon>Poales</taxon>
        <taxon>Poaceae</taxon>
        <taxon>BOP clade</taxon>
        <taxon>Pooideae</taxon>
        <taxon>Triticodae</taxon>
        <taxon>Triticeae</taxon>
        <taxon>Triticinae</taxon>
        <taxon>Aegilops</taxon>
    </lineage>
</organism>
<accession>A0A453SWI8</accession>
<name>A0A453SWI8_AEGTS</name>
<proteinExistence type="predicted"/>
<sequence length="41" mass="4868">IECLFNLFEEESLRKLVLEQVLALFRVKLCFISNFPLLILL</sequence>
<protein>
    <recommendedName>
        <fullName evidence="1">Neurobeachin alpha-solenoid region domain-containing protein</fullName>
    </recommendedName>
</protein>
<evidence type="ECO:0000313" key="3">
    <source>
        <dbReference type="Proteomes" id="UP000015105"/>
    </source>
</evidence>
<evidence type="ECO:0000313" key="2">
    <source>
        <dbReference type="EnsemblPlants" id="AET7Gv21124500.14"/>
    </source>
</evidence>
<feature type="domain" description="Neurobeachin alpha-solenoid region" evidence="1">
    <location>
        <begin position="1"/>
        <end position="28"/>
    </location>
</feature>